<feature type="transmembrane region" description="Helical" evidence="1">
    <location>
        <begin position="73"/>
        <end position="89"/>
    </location>
</feature>
<dbReference type="InterPro" id="IPR013694">
    <property type="entry name" value="VIT"/>
</dbReference>
<reference evidence="4" key="1">
    <citation type="journal article" date="2019" name="Int. J. Syst. Evol. Microbiol.">
        <title>The Global Catalogue of Microorganisms (GCM) 10K type strain sequencing project: providing services to taxonomists for standard genome sequencing and annotation.</title>
        <authorList>
            <consortium name="The Broad Institute Genomics Platform"/>
            <consortium name="The Broad Institute Genome Sequencing Center for Infectious Disease"/>
            <person name="Wu L."/>
            <person name="Ma J."/>
        </authorList>
    </citation>
    <scope>NUCLEOTIDE SEQUENCE [LARGE SCALE GENOMIC DNA]</scope>
    <source>
        <strain evidence="4">KCTC 23299</strain>
    </source>
</reference>
<dbReference type="Pfam" id="PF08487">
    <property type="entry name" value="VIT"/>
    <property type="match status" value="1"/>
</dbReference>
<protein>
    <submittedName>
        <fullName evidence="3">XrtN system VIT domain-containing protein</fullName>
    </submittedName>
</protein>
<keyword evidence="1" id="KW-1133">Transmembrane helix</keyword>
<dbReference type="PROSITE" id="PS51468">
    <property type="entry name" value="VIT"/>
    <property type="match status" value="1"/>
</dbReference>
<dbReference type="RefSeq" id="WP_386096656.1">
    <property type="nucleotide sequence ID" value="NZ_JBHUOZ010000001.1"/>
</dbReference>
<evidence type="ECO:0000256" key="1">
    <source>
        <dbReference type="SAM" id="Phobius"/>
    </source>
</evidence>
<keyword evidence="1" id="KW-0472">Membrane</keyword>
<feature type="transmembrane region" description="Helical" evidence="1">
    <location>
        <begin position="101"/>
        <end position="123"/>
    </location>
</feature>
<comment type="caution">
    <text evidence="3">The sequence shown here is derived from an EMBL/GenBank/DDBJ whole genome shotgun (WGS) entry which is preliminary data.</text>
</comment>
<dbReference type="EMBL" id="JBHUOZ010000001">
    <property type="protein sequence ID" value="MFD2919453.1"/>
    <property type="molecule type" value="Genomic_DNA"/>
</dbReference>
<feature type="transmembrane region" description="Helical" evidence="1">
    <location>
        <begin position="195"/>
        <end position="217"/>
    </location>
</feature>
<sequence>MFTRIIKLQNQLWWLGFVLLVFSFLVHAILSGVYNQAENRSGDYFIMNFCITAVYALALLFGRKNIHPAEKQAHRILLYALLLVSAWALNHSMSIFQSPVLWMSIVQVAVVVALITLCFFRYLPPLVNHIGIGILGIGFLLFLYMSIYLFPLYIFGIILAPALGISLHSFAPLFITITTIVLVEKMCRYRKAYRYSFFAGLSLAFIATVLFCIQWALAVKELNKAYRQSRITDNPDIPAWVQIAQQVSPDAVTEKALKLGLVYTEPGGNWDEWGFSMPSLSYNEPKKHDPLIGLASLFRKPAIGSDEKIRILESTYNNRYATEERLWDGDNLTTENISTHIRIWPEWQIAYTEKTIAVLNSGTNRFRGQEEAIYLFTLPEGSVVSSLSLWVNGVEEKGILTTKEKATTAYNNIVGVEKRDPSVIHWQEGNQVSVRVFPVMPDDQRLFKIGVTTPLRKYENEIVYESIFFTGPSGSKATETIKLEISDKSEIINKPSFLRSTDQRVFAFDGKYKPDWQFSFKAQDINPQSFVYKGKAYSIARYDQQLIPYAIEQVYVDINSEWEKKEFDDIMQLFRHKDILVYQNGWVKTTEQNAEELFKLLSKQHFSLFPLYAIKDAAKALVITKGNTAAPNLKDLKDTPFDTKTRKYFKTDKQLKVLDLGKAVSPYFKTLIEQRALNYEKADWSLLKKIADDHAFPISQETEDQVVLKDAGITIKRSDSGDVGNAPDHLYRLFAYNNIMRQFGKYRNDTLQDPVSLVAEAEQAYIVTPVSSLIVLESQADYERFNIKDSKDNLQNASHNKSGAVPEPHEWALIITGLVSLWYLHKKRRLKKAI</sequence>
<feature type="transmembrane region" description="Helical" evidence="1">
    <location>
        <begin position="44"/>
        <end position="61"/>
    </location>
</feature>
<feature type="transmembrane region" description="Helical" evidence="1">
    <location>
        <begin position="130"/>
        <end position="147"/>
    </location>
</feature>
<feature type="transmembrane region" description="Helical" evidence="1">
    <location>
        <begin position="153"/>
        <end position="183"/>
    </location>
</feature>
<keyword evidence="4" id="KW-1185">Reference proteome</keyword>
<evidence type="ECO:0000259" key="2">
    <source>
        <dbReference type="PROSITE" id="PS51468"/>
    </source>
</evidence>
<accession>A0ABW6A2C8</accession>
<evidence type="ECO:0000313" key="3">
    <source>
        <dbReference type="EMBL" id="MFD2919453.1"/>
    </source>
</evidence>
<keyword evidence="1" id="KW-0812">Transmembrane</keyword>
<name>A0ABW6A2C8_9BACT</name>
<proteinExistence type="predicted"/>
<feature type="transmembrane region" description="Helical" evidence="1">
    <location>
        <begin position="12"/>
        <end position="32"/>
    </location>
</feature>
<organism evidence="3 4">
    <name type="scientific">Terrimonas rubra</name>
    <dbReference type="NCBI Taxonomy" id="1035890"/>
    <lineage>
        <taxon>Bacteria</taxon>
        <taxon>Pseudomonadati</taxon>
        <taxon>Bacteroidota</taxon>
        <taxon>Chitinophagia</taxon>
        <taxon>Chitinophagales</taxon>
        <taxon>Chitinophagaceae</taxon>
        <taxon>Terrimonas</taxon>
    </lineage>
</organism>
<dbReference type="NCBIfam" id="TIGR04477">
    <property type="entry name" value="sorted_by_XrtN"/>
    <property type="match status" value="1"/>
</dbReference>
<gene>
    <name evidence="3" type="ORF">ACFS6H_07045</name>
</gene>
<evidence type="ECO:0000313" key="4">
    <source>
        <dbReference type="Proteomes" id="UP001597511"/>
    </source>
</evidence>
<dbReference type="Proteomes" id="UP001597511">
    <property type="component" value="Unassembled WGS sequence"/>
</dbReference>
<dbReference type="InterPro" id="IPR031005">
    <property type="entry name" value="Sorted_by_XrtN"/>
</dbReference>
<feature type="domain" description="VIT" evidence="2">
    <location>
        <begin position="320"/>
        <end position="453"/>
    </location>
</feature>